<evidence type="ECO:0000313" key="1">
    <source>
        <dbReference type="EMBL" id="PUV26832.1"/>
    </source>
</evidence>
<dbReference type="EMBL" id="KZ794287">
    <property type="protein sequence ID" value="PUV26832.1"/>
    <property type="molecule type" value="Genomic_DNA"/>
</dbReference>
<sequence length="141" mass="14930">MVQKVFLMAAPFQVPDAGLPDLRPDGRGKKPHRCGNEVFLEDPAQVAESLFYGQGIGIPMLKSCGSHSPRLDVGVAGASSDGKNHPTAKSAKVFVLSAVVPWVLSNTEALQGVDQKAGETRLFLANALGPTILSHLKTKVE</sequence>
<reference evidence="1" key="1">
    <citation type="submission" date="2018-04" db="EMBL/GenBank/DDBJ databases">
        <title>WGS assembly of Panicum hallii.</title>
        <authorList>
            <person name="Lovell J."/>
            <person name="Jenkins J."/>
            <person name="Lowry D."/>
            <person name="Mamidi S."/>
            <person name="Sreedasyam A."/>
            <person name="Weng X."/>
            <person name="Barry K."/>
            <person name="Bonette J."/>
            <person name="Campitelli B."/>
            <person name="Daum C."/>
            <person name="Gordon S."/>
            <person name="Gould B."/>
            <person name="Lipzen A."/>
            <person name="Macqueen A."/>
            <person name="Palacio-Mejia J."/>
            <person name="Plott C."/>
            <person name="Shakirov E."/>
            <person name="Shu S."/>
            <person name="Yoshinaga Y."/>
            <person name="Zane M."/>
            <person name="Rokhsar D."/>
            <person name="Grimwood J."/>
            <person name="Schmutz J."/>
            <person name="Juenger T."/>
        </authorList>
    </citation>
    <scope>NUCLEOTIDE SEQUENCE [LARGE SCALE GENOMIC DNA]</scope>
    <source>
        <strain evidence="1">FIL2</strain>
    </source>
</reference>
<organism evidence="1">
    <name type="scientific">Panicum hallii</name>
    <dbReference type="NCBI Taxonomy" id="206008"/>
    <lineage>
        <taxon>Eukaryota</taxon>
        <taxon>Viridiplantae</taxon>
        <taxon>Streptophyta</taxon>
        <taxon>Embryophyta</taxon>
        <taxon>Tracheophyta</taxon>
        <taxon>Spermatophyta</taxon>
        <taxon>Magnoliopsida</taxon>
        <taxon>Liliopsida</taxon>
        <taxon>Poales</taxon>
        <taxon>Poaceae</taxon>
        <taxon>PACMAD clade</taxon>
        <taxon>Panicoideae</taxon>
        <taxon>Panicodae</taxon>
        <taxon>Paniceae</taxon>
        <taxon>Panicinae</taxon>
        <taxon>Panicum</taxon>
        <taxon>Panicum sect. Panicum</taxon>
    </lineage>
</organism>
<protein>
    <submittedName>
        <fullName evidence="1">Uncharacterized protein</fullName>
    </submittedName>
</protein>
<gene>
    <name evidence="1" type="ORF">PAHAL_J004600</name>
</gene>
<name>A0A2T7AA39_9POAL</name>
<dbReference type="Proteomes" id="UP000243499">
    <property type="component" value="Unassembled WGS sequence"/>
</dbReference>
<accession>A0A2T7AA39</accession>
<dbReference type="AlphaFoldDB" id="A0A2T7AA39"/>
<proteinExistence type="predicted"/>
<dbReference type="Gramene" id="PUV26832">
    <property type="protein sequence ID" value="PUV26832"/>
    <property type="gene ID" value="PAHAL_J004600"/>
</dbReference>